<evidence type="ECO:0000313" key="2">
    <source>
        <dbReference type="EMBL" id="QJI01829.1"/>
    </source>
</evidence>
<dbReference type="EMBL" id="MT144954">
    <property type="protein sequence ID" value="QJI01829.1"/>
    <property type="molecule type" value="Genomic_DNA"/>
</dbReference>
<evidence type="ECO:0000313" key="1">
    <source>
        <dbReference type="EMBL" id="QJA52687.1"/>
    </source>
</evidence>
<organism evidence="1">
    <name type="scientific">viral metagenome</name>
    <dbReference type="NCBI Taxonomy" id="1070528"/>
    <lineage>
        <taxon>unclassified sequences</taxon>
        <taxon>metagenomes</taxon>
        <taxon>organismal metagenomes</taxon>
    </lineage>
</organism>
<sequence length="68" mass="7685">MNHLVILHCPEWPTPVSQKFVGGLPAGDDVICCQGEEYRVIGRVWVEDVEDVRLHIDVVRIVEEESDG</sequence>
<name>A0A6H1ZZE1_9ZZZZ</name>
<dbReference type="AlphaFoldDB" id="A0A6H1ZZE1"/>
<dbReference type="EMBL" id="MT144360">
    <property type="protein sequence ID" value="QJA52687.1"/>
    <property type="molecule type" value="Genomic_DNA"/>
</dbReference>
<reference evidence="1" key="1">
    <citation type="submission" date="2020-03" db="EMBL/GenBank/DDBJ databases">
        <title>The deep terrestrial virosphere.</title>
        <authorList>
            <person name="Holmfeldt K."/>
            <person name="Nilsson E."/>
            <person name="Simone D."/>
            <person name="Lopez-Fernandez M."/>
            <person name="Wu X."/>
            <person name="de Brujin I."/>
            <person name="Lundin D."/>
            <person name="Andersson A."/>
            <person name="Bertilsson S."/>
            <person name="Dopson M."/>
        </authorList>
    </citation>
    <scope>NUCLEOTIDE SEQUENCE</scope>
    <source>
        <strain evidence="1">TM448A02913</strain>
        <strain evidence="2">TM448B02804</strain>
    </source>
</reference>
<gene>
    <name evidence="1" type="ORF">TM448A02913_0004</name>
    <name evidence="2" type="ORF">TM448B02804_0005</name>
</gene>
<accession>A0A6H1ZZE1</accession>
<protein>
    <submittedName>
        <fullName evidence="1">Uncharacterized protein</fullName>
    </submittedName>
</protein>
<proteinExistence type="predicted"/>